<dbReference type="InterPro" id="IPR002156">
    <property type="entry name" value="RNaseH_domain"/>
</dbReference>
<dbReference type="EMBL" id="JBBPBM010000003">
    <property type="protein sequence ID" value="KAK8593332.1"/>
    <property type="molecule type" value="Genomic_DNA"/>
</dbReference>
<organism evidence="2 3">
    <name type="scientific">Hibiscus sabdariffa</name>
    <name type="common">roselle</name>
    <dbReference type="NCBI Taxonomy" id="183260"/>
    <lineage>
        <taxon>Eukaryota</taxon>
        <taxon>Viridiplantae</taxon>
        <taxon>Streptophyta</taxon>
        <taxon>Embryophyta</taxon>
        <taxon>Tracheophyta</taxon>
        <taxon>Spermatophyta</taxon>
        <taxon>Magnoliopsida</taxon>
        <taxon>eudicotyledons</taxon>
        <taxon>Gunneridae</taxon>
        <taxon>Pentapetalae</taxon>
        <taxon>rosids</taxon>
        <taxon>malvids</taxon>
        <taxon>Malvales</taxon>
        <taxon>Malvaceae</taxon>
        <taxon>Malvoideae</taxon>
        <taxon>Hibiscus</taxon>
    </lineage>
</organism>
<dbReference type="InterPro" id="IPR052929">
    <property type="entry name" value="RNase_H-like_EbsB-rel"/>
</dbReference>
<dbReference type="Proteomes" id="UP001472677">
    <property type="component" value="Unassembled WGS sequence"/>
</dbReference>
<dbReference type="CDD" id="cd06222">
    <property type="entry name" value="RNase_H_like"/>
    <property type="match status" value="1"/>
</dbReference>
<evidence type="ECO:0000313" key="2">
    <source>
        <dbReference type="EMBL" id="KAK8593332.1"/>
    </source>
</evidence>
<reference evidence="2 3" key="1">
    <citation type="journal article" date="2024" name="G3 (Bethesda)">
        <title>Genome assembly of Hibiscus sabdariffa L. provides insights into metabolisms of medicinal natural products.</title>
        <authorList>
            <person name="Kim T."/>
        </authorList>
    </citation>
    <scope>NUCLEOTIDE SEQUENCE [LARGE SCALE GENOMIC DNA]</scope>
    <source>
        <strain evidence="2">TK-2024</strain>
        <tissue evidence="2">Old leaves</tissue>
    </source>
</reference>
<dbReference type="Pfam" id="PF13456">
    <property type="entry name" value="RVT_3"/>
    <property type="match status" value="1"/>
</dbReference>
<proteinExistence type="predicted"/>
<evidence type="ECO:0000313" key="3">
    <source>
        <dbReference type="Proteomes" id="UP001472677"/>
    </source>
</evidence>
<comment type="caution">
    <text evidence="2">The sequence shown here is derived from an EMBL/GenBank/DDBJ whole genome shotgun (WGS) entry which is preliminary data.</text>
</comment>
<dbReference type="InterPro" id="IPR012337">
    <property type="entry name" value="RNaseH-like_sf"/>
</dbReference>
<evidence type="ECO:0000259" key="1">
    <source>
        <dbReference type="Pfam" id="PF13456"/>
    </source>
</evidence>
<name>A0ABR2G2N9_9ROSI</name>
<dbReference type="InterPro" id="IPR036397">
    <property type="entry name" value="RNaseH_sf"/>
</dbReference>
<sequence length="233" mass="25947">MLANPRRWNMELLQDLFTADDIRLISSIPLSDVHQDDIMVWGGETKGEYSVRSGYRQLIRPMNPMLTNWTRPTEPFVKINDDAAFNTSIGRASSRVVVRDSNGLVLGSCFIPSINVLSPFAEEALTAIHGLRFSLDLGCMHVVLESDSLTIISKLRSVVDDLSILRPYIADARSVSQAFASCRFAFTPRSGNEVAHCLARLGKDSTVEMFWFEEVPPQASALVQADRRCSEPP</sequence>
<dbReference type="PANTHER" id="PTHR47074:SF61">
    <property type="entry name" value="RNASE H TYPE-1 DOMAIN-CONTAINING PROTEIN"/>
    <property type="match status" value="1"/>
</dbReference>
<dbReference type="Gene3D" id="3.30.420.10">
    <property type="entry name" value="Ribonuclease H-like superfamily/Ribonuclease H"/>
    <property type="match status" value="1"/>
</dbReference>
<gene>
    <name evidence="2" type="ORF">V6N12_045415</name>
</gene>
<keyword evidence="3" id="KW-1185">Reference proteome</keyword>
<dbReference type="InterPro" id="IPR044730">
    <property type="entry name" value="RNase_H-like_dom_plant"/>
</dbReference>
<dbReference type="SUPFAM" id="SSF53098">
    <property type="entry name" value="Ribonuclease H-like"/>
    <property type="match status" value="1"/>
</dbReference>
<feature type="domain" description="RNase H type-1" evidence="1">
    <location>
        <begin position="80"/>
        <end position="200"/>
    </location>
</feature>
<dbReference type="PANTHER" id="PTHR47074">
    <property type="entry name" value="BNAC02G40300D PROTEIN"/>
    <property type="match status" value="1"/>
</dbReference>
<accession>A0ABR2G2N9</accession>
<protein>
    <recommendedName>
        <fullName evidence="1">RNase H type-1 domain-containing protein</fullName>
    </recommendedName>
</protein>